<feature type="compositionally biased region" description="Low complexity" evidence="1">
    <location>
        <begin position="81"/>
        <end position="103"/>
    </location>
</feature>
<evidence type="ECO:0000313" key="2">
    <source>
        <dbReference type="EMBL" id="QBK86868.1"/>
    </source>
</evidence>
<proteinExistence type="predicted"/>
<gene>
    <name evidence="2" type="ORF">LCMAC103_02060</name>
</gene>
<organism evidence="2">
    <name type="scientific">Marseillevirus LCMAC103</name>
    <dbReference type="NCBI Taxonomy" id="2506604"/>
    <lineage>
        <taxon>Viruses</taxon>
        <taxon>Varidnaviria</taxon>
        <taxon>Bamfordvirae</taxon>
        <taxon>Nucleocytoviricota</taxon>
        <taxon>Megaviricetes</taxon>
        <taxon>Pimascovirales</taxon>
        <taxon>Pimascovirales incertae sedis</taxon>
        <taxon>Marseilleviridae</taxon>
    </lineage>
</organism>
<evidence type="ECO:0000256" key="1">
    <source>
        <dbReference type="SAM" id="MobiDB-lite"/>
    </source>
</evidence>
<reference evidence="2" key="1">
    <citation type="journal article" date="2019" name="MBio">
        <title>Virus Genomes from Deep Sea Sediments Expand the Ocean Megavirome and Support Independent Origins of Viral Gigantism.</title>
        <authorList>
            <person name="Backstrom D."/>
            <person name="Yutin N."/>
            <person name="Jorgensen S.L."/>
            <person name="Dharamshi J."/>
            <person name="Homa F."/>
            <person name="Zaremba-Niedwiedzka K."/>
            <person name="Spang A."/>
            <person name="Wolf Y.I."/>
            <person name="Koonin E.V."/>
            <person name="Ettema T.J."/>
        </authorList>
    </citation>
    <scope>NUCLEOTIDE SEQUENCE</scope>
</reference>
<sequence length="264" mass="29064">MADDLQLLSQRLTGPLSKIVEGHLLSSVGDIVAEFKISEKDLVRVIVNGRRRVKPAPARRASPKEPAISPPANAPPPSQNEPPANTLAPAQSEPPASPPESQQCNHYIRGKTPHRCPKQGKHSVDGRWLCLRHKTTKSTAKSSVARPSNLAHKVLAEKKKLLSKAPAIEIVEENGRYFDKATLICFDPKDGNLAIGALNADDRRTLDRLSDPQIELLTTQNLKYRQPQRDDPDHESSADDNSQELTLLSDSEYRSETDSAPDDN</sequence>
<feature type="region of interest" description="Disordered" evidence="1">
    <location>
        <begin position="53"/>
        <end position="123"/>
    </location>
</feature>
<feature type="compositionally biased region" description="Pro residues" evidence="1">
    <location>
        <begin position="68"/>
        <end position="80"/>
    </location>
</feature>
<feature type="compositionally biased region" description="Basic and acidic residues" evidence="1">
    <location>
        <begin position="227"/>
        <end position="237"/>
    </location>
</feature>
<feature type="compositionally biased region" description="Polar residues" evidence="1">
    <location>
        <begin position="239"/>
        <end position="249"/>
    </location>
</feature>
<name>A0A481YUI3_9VIRU</name>
<feature type="region of interest" description="Disordered" evidence="1">
    <location>
        <begin position="221"/>
        <end position="264"/>
    </location>
</feature>
<feature type="compositionally biased region" description="Basic residues" evidence="1">
    <location>
        <begin position="108"/>
        <end position="121"/>
    </location>
</feature>
<protein>
    <submittedName>
        <fullName evidence="2">Uncharacterized protein</fullName>
    </submittedName>
</protein>
<feature type="compositionally biased region" description="Low complexity" evidence="1">
    <location>
        <begin position="55"/>
        <end position="67"/>
    </location>
</feature>
<accession>A0A481YUI3</accession>
<dbReference type="EMBL" id="MK500337">
    <property type="protein sequence ID" value="QBK86868.1"/>
    <property type="molecule type" value="Genomic_DNA"/>
</dbReference>